<evidence type="ECO:0000313" key="1">
    <source>
        <dbReference type="EMBL" id="AVO43144.1"/>
    </source>
</evidence>
<dbReference type="OrthoDB" id="1123495at2"/>
<proteinExistence type="predicted"/>
<protein>
    <submittedName>
        <fullName evidence="1">Uncharacterized protein</fullName>
    </submittedName>
</protein>
<sequence length="248" mass="28560">MSRRRKTKIEKWFSFNRYRRRFGAHALAAGLLGEDTEALKNTLIAGHAAEYAYGSLPDLQAHLQRLRQEFIGQPELLFHHAALIVLIRREAEVKQNFARFKQLWLSEQAFLSKHLDLRWLVAACDTFIDHDPDAGLRATLMNAVLLVNTIKLQETERFLQAAAESADRPESVAALQAGRVGLLDGLSAFVVGTDDTLRNMRWRMEKLCALHPLAAIAMVVFDRLQQAPNDNVYSRFRQRHTRDRTRWW</sequence>
<dbReference type="Proteomes" id="UP000239326">
    <property type="component" value="Chromosome"/>
</dbReference>
<keyword evidence="2" id="KW-1185">Reference proteome</keyword>
<evidence type="ECO:0000313" key="2">
    <source>
        <dbReference type="Proteomes" id="UP000239326"/>
    </source>
</evidence>
<dbReference type="AlphaFoldDB" id="A0A2S0N4R0"/>
<accession>A0A2S0N4R0</accession>
<reference evidence="1 2" key="1">
    <citation type="submission" date="2018-03" db="EMBL/GenBank/DDBJ databases">
        <title>Genome sequencing of Simplicispira sp.</title>
        <authorList>
            <person name="Kim S.-J."/>
            <person name="Heo J."/>
            <person name="Kwon S.-W."/>
        </authorList>
    </citation>
    <scope>NUCLEOTIDE SEQUENCE [LARGE SCALE GENOMIC DNA]</scope>
    <source>
        <strain evidence="1 2">SC1-8</strain>
    </source>
</reference>
<dbReference type="RefSeq" id="WP_106448119.1">
    <property type="nucleotide sequence ID" value="NZ_CP027669.1"/>
</dbReference>
<name>A0A2S0N4R0_9BURK</name>
<organism evidence="1 2">
    <name type="scientific">Simplicispira suum</name>
    <dbReference type="NCBI Taxonomy" id="2109915"/>
    <lineage>
        <taxon>Bacteria</taxon>
        <taxon>Pseudomonadati</taxon>
        <taxon>Pseudomonadota</taxon>
        <taxon>Betaproteobacteria</taxon>
        <taxon>Burkholderiales</taxon>
        <taxon>Comamonadaceae</taxon>
        <taxon>Simplicispira</taxon>
    </lineage>
</organism>
<dbReference type="EMBL" id="CP027669">
    <property type="protein sequence ID" value="AVO43144.1"/>
    <property type="molecule type" value="Genomic_DNA"/>
</dbReference>
<gene>
    <name evidence="1" type="ORF">C6571_08130</name>
</gene>
<dbReference type="KEGG" id="simp:C6571_08130"/>